<sequence length="530" mass="58310">MLIRRCLQTSAEQAWRSLAGKDHAEFVTAAMRNLRINKTPSRVQEAVRLVFVLRPTLLTIVERHCQTASVLSSGASAIVTASTGSGKTLAYLIPTLSKHCSAEPHTRTHSNQYSPKVLILTPSQPLVLQLLRVVSAFPQVSATTFPFPEGVPRRSIGSPLLAVSTPSSLITGVSPMSKSQIKIRKGLQALLENTETVIIDEADQIMGDKSSSQLISDLVSVAKRISKRRAETTAAEVESSQALENEQKQAVRVNTDIQFVFVAATLEPVPVETNLKKSHLPRAKIMKLVPNVVSCDENAVNTPPPNLKHSFIKVFNENEVMPTQEPQTDGGVATPKSDVSEEDQKLARLNDEFEAKVRLLLQAIKLQQTSEKISSASDKPEQWIVFCTETKTVQYLAQEIEKWAATEAGIDGDAIQTLALYRHIPEQERWAILHQFSQGTVPQLSKTNTAVGTHQILLTTDFAARGMDFANVSKVILFDFSATPEQYLHRTGRTAREGGHGHGEAISFVGKDDTKMMARIEALVRRERTA</sequence>
<evidence type="ECO:0000256" key="4">
    <source>
        <dbReference type="ARBA" id="ARBA00022884"/>
    </source>
</evidence>
<comment type="catalytic activity">
    <reaction evidence="5">
        <text>ATP + H2O = ADP + phosphate + H(+)</text>
        <dbReference type="Rhea" id="RHEA:13065"/>
        <dbReference type="ChEBI" id="CHEBI:15377"/>
        <dbReference type="ChEBI" id="CHEBI:15378"/>
        <dbReference type="ChEBI" id="CHEBI:30616"/>
        <dbReference type="ChEBI" id="CHEBI:43474"/>
        <dbReference type="ChEBI" id="CHEBI:456216"/>
        <dbReference type="EC" id="3.6.4.13"/>
    </reaction>
</comment>
<dbReference type="AlphaFoldDB" id="A0A507FLJ3"/>
<dbReference type="InterPro" id="IPR001650">
    <property type="entry name" value="Helicase_C-like"/>
</dbReference>
<dbReference type="Gene3D" id="3.40.50.300">
    <property type="entry name" value="P-loop containing nucleotide triphosphate hydrolases"/>
    <property type="match status" value="2"/>
</dbReference>
<keyword evidence="3 5" id="KW-0067">ATP-binding</keyword>
<gene>
    <name evidence="8" type="ORF">CcCBS67573_g01441</name>
</gene>
<name>A0A507FLJ3_9FUNG</name>
<comment type="domain">
    <text evidence="5">The Q motif is unique to and characteristic of the DEAD box family of RNA helicases and controls ATP binding and hydrolysis.</text>
</comment>
<dbReference type="SUPFAM" id="SSF52540">
    <property type="entry name" value="P-loop containing nucleoside triphosphate hydrolases"/>
    <property type="match status" value="1"/>
</dbReference>
<dbReference type="InterPro" id="IPR011545">
    <property type="entry name" value="DEAD/DEAH_box_helicase_dom"/>
</dbReference>
<reference evidence="8 9" key="1">
    <citation type="journal article" date="2019" name="Sci. Rep.">
        <title>Comparative genomics of chytrid fungi reveal insights into the obligate biotrophic and pathogenic lifestyle of Synchytrium endobioticum.</title>
        <authorList>
            <person name="van de Vossenberg B.T.L.H."/>
            <person name="Warris S."/>
            <person name="Nguyen H.D.T."/>
            <person name="van Gent-Pelzer M.P.E."/>
            <person name="Joly D.L."/>
            <person name="van de Geest H.C."/>
            <person name="Bonants P.J.M."/>
            <person name="Smith D.S."/>
            <person name="Levesque C.A."/>
            <person name="van der Lee T.A.J."/>
        </authorList>
    </citation>
    <scope>NUCLEOTIDE SEQUENCE [LARGE SCALE GENOMIC DNA]</scope>
    <source>
        <strain evidence="8 9">CBS 675.73</strain>
    </source>
</reference>
<keyword evidence="9" id="KW-1185">Reference proteome</keyword>
<dbReference type="EC" id="3.6.4.13" evidence="5"/>
<dbReference type="GO" id="GO:0005524">
    <property type="term" value="F:ATP binding"/>
    <property type="evidence" value="ECO:0007669"/>
    <property type="project" value="UniProtKB-UniRule"/>
</dbReference>
<evidence type="ECO:0000256" key="5">
    <source>
        <dbReference type="RuleBase" id="RU365068"/>
    </source>
</evidence>
<dbReference type="SMART" id="SM00490">
    <property type="entry name" value="HELICc"/>
    <property type="match status" value="1"/>
</dbReference>
<dbReference type="Proteomes" id="UP000320333">
    <property type="component" value="Unassembled WGS sequence"/>
</dbReference>
<dbReference type="PROSITE" id="PS51194">
    <property type="entry name" value="HELICASE_CTER"/>
    <property type="match status" value="1"/>
</dbReference>
<dbReference type="InterPro" id="IPR027417">
    <property type="entry name" value="P-loop_NTPase"/>
</dbReference>
<dbReference type="PROSITE" id="PS51192">
    <property type="entry name" value="HELICASE_ATP_BIND_1"/>
    <property type="match status" value="1"/>
</dbReference>
<dbReference type="SMART" id="SM00487">
    <property type="entry name" value="DEXDc"/>
    <property type="match status" value="1"/>
</dbReference>
<evidence type="ECO:0000259" key="7">
    <source>
        <dbReference type="PROSITE" id="PS51194"/>
    </source>
</evidence>
<comment type="similarity">
    <text evidence="5">Belongs to the DEAD box helicase family.</text>
</comment>
<evidence type="ECO:0000259" key="6">
    <source>
        <dbReference type="PROSITE" id="PS51192"/>
    </source>
</evidence>
<evidence type="ECO:0000256" key="2">
    <source>
        <dbReference type="ARBA" id="ARBA00022801"/>
    </source>
</evidence>
<dbReference type="CDD" id="cd18787">
    <property type="entry name" value="SF2_C_DEAD"/>
    <property type="match status" value="1"/>
</dbReference>
<dbReference type="Pfam" id="PF00270">
    <property type="entry name" value="DEAD"/>
    <property type="match status" value="1"/>
</dbReference>
<keyword evidence="5" id="KW-0347">Helicase</keyword>
<accession>A0A507FLJ3</accession>
<dbReference type="OrthoDB" id="10256233at2759"/>
<dbReference type="GO" id="GO:0016787">
    <property type="term" value="F:hydrolase activity"/>
    <property type="evidence" value="ECO:0007669"/>
    <property type="project" value="UniProtKB-KW"/>
</dbReference>
<evidence type="ECO:0000313" key="8">
    <source>
        <dbReference type="EMBL" id="TPX77301.1"/>
    </source>
</evidence>
<dbReference type="GO" id="GO:0003724">
    <property type="term" value="F:RNA helicase activity"/>
    <property type="evidence" value="ECO:0007669"/>
    <property type="project" value="UniProtKB-EC"/>
</dbReference>
<proteinExistence type="inferred from homology"/>
<organism evidence="8 9">
    <name type="scientific">Chytriomyces confervae</name>
    <dbReference type="NCBI Taxonomy" id="246404"/>
    <lineage>
        <taxon>Eukaryota</taxon>
        <taxon>Fungi</taxon>
        <taxon>Fungi incertae sedis</taxon>
        <taxon>Chytridiomycota</taxon>
        <taxon>Chytridiomycota incertae sedis</taxon>
        <taxon>Chytridiomycetes</taxon>
        <taxon>Chytridiales</taxon>
        <taxon>Chytriomycetaceae</taxon>
        <taxon>Chytriomyces</taxon>
    </lineage>
</organism>
<dbReference type="EMBL" id="QEAP01000024">
    <property type="protein sequence ID" value="TPX77301.1"/>
    <property type="molecule type" value="Genomic_DNA"/>
</dbReference>
<dbReference type="GO" id="GO:0003723">
    <property type="term" value="F:RNA binding"/>
    <property type="evidence" value="ECO:0007669"/>
    <property type="project" value="UniProtKB-UniRule"/>
</dbReference>
<dbReference type="STRING" id="246404.A0A507FLJ3"/>
<dbReference type="InterPro" id="IPR014001">
    <property type="entry name" value="Helicase_ATP-bd"/>
</dbReference>
<protein>
    <recommendedName>
        <fullName evidence="5">ATP-dependent RNA helicase</fullName>
        <ecNumber evidence="5">3.6.4.13</ecNumber>
    </recommendedName>
</protein>
<evidence type="ECO:0000256" key="3">
    <source>
        <dbReference type="ARBA" id="ARBA00022840"/>
    </source>
</evidence>
<feature type="domain" description="Helicase C-terminal" evidence="7">
    <location>
        <begin position="365"/>
        <end position="530"/>
    </location>
</feature>
<comment type="function">
    <text evidence="5">RNA helicase.</text>
</comment>
<evidence type="ECO:0000313" key="9">
    <source>
        <dbReference type="Proteomes" id="UP000320333"/>
    </source>
</evidence>
<feature type="domain" description="Helicase ATP-binding" evidence="6">
    <location>
        <begin position="68"/>
        <end position="284"/>
    </location>
</feature>
<evidence type="ECO:0000256" key="1">
    <source>
        <dbReference type="ARBA" id="ARBA00022741"/>
    </source>
</evidence>
<comment type="caution">
    <text evidence="8">The sequence shown here is derived from an EMBL/GenBank/DDBJ whole genome shotgun (WGS) entry which is preliminary data.</text>
</comment>
<dbReference type="PANTHER" id="PTHR24031">
    <property type="entry name" value="RNA HELICASE"/>
    <property type="match status" value="1"/>
</dbReference>
<keyword evidence="1 5" id="KW-0547">Nucleotide-binding</keyword>
<dbReference type="Pfam" id="PF00271">
    <property type="entry name" value="Helicase_C"/>
    <property type="match status" value="1"/>
</dbReference>
<keyword evidence="4 5" id="KW-0694">RNA-binding</keyword>
<keyword evidence="2 5" id="KW-0378">Hydrolase</keyword>